<evidence type="ECO:0000256" key="6">
    <source>
        <dbReference type="ARBA" id="ARBA00023163"/>
    </source>
</evidence>
<dbReference type="GO" id="GO:0000428">
    <property type="term" value="C:DNA-directed RNA polymerase complex"/>
    <property type="evidence" value="ECO:0007669"/>
    <property type="project" value="UniProtKB-KW"/>
</dbReference>
<evidence type="ECO:0000256" key="4">
    <source>
        <dbReference type="ARBA" id="ARBA00022679"/>
    </source>
</evidence>
<dbReference type="OrthoDB" id="10248617at2759"/>
<accession>A0A0R0LS03</accession>
<dbReference type="AlphaFoldDB" id="A0A0R0LS03"/>
<dbReference type="InterPro" id="IPR037033">
    <property type="entry name" value="DNA-dir_RNAP_su2_hyb_sf"/>
</dbReference>
<protein>
    <recommendedName>
        <fullName evidence="2">DNA-directed RNA polymerase</fullName>
        <ecNumber evidence="2">2.7.7.6</ecNumber>
    </recommendedName>
</protein>
<evidence type="ECO:0000256" key="5">
    <source>
        <dbReference type="ARBA" id="ARBA00022695"/>
    </source>
</evidence>
<keyword evidence="6" id="KW-0804">Transcription</keyword>
<sequence length="259" mass="28840">NQGLFNHGSFNSGSLNQGSFNQGAFYQDSLNQGPLSEDHTDSSFKTYKYESMGKSEDHKNSSTKYHIKDENEVITLRTLDDYAEVLKLLGLNSTKQLFINGQTGEIINSLIFTAPVYYQRLKHMVNDKLHGRSIGKKTVLTRQPTEGRSRDGGLRVGEMERDCFVSYGVSEIIRERLMYSSDHVRAKVCGRCKSVICACSTDLTVDGLIAANGSLASDLGFRSQNDPPDTMIDLPYACKLLMVELMAMGIKVKIRTDAQ</sequence>
<feature type="non-terminal residue" evidence="9">
    <location>
        <position position="1"/>
    </location>
</feature>
<evidence type="ECO:0000259" key="7">
    <source>
        <dbReference type="Pfam" id="PF00562"/>
    </source>
</evidence>
<dbReference type="GO" id="GO:0003899">
    <property type="term" value="F:DNA-directed RNA polymerase activity"/>
    <property type="evidence" value="ECO:0007669"/>
    <property type="project" value="UniProtKB-EC"/>
</dbReference>
<feature type="domain" description="RNA polymerase Rpb2" evidence="8">
    <location>
        <begin position="152"/>
        <end position="256"/>
    </location>
</feature>
<dbReference type="SUPFAM" id="SSF64484">
    <property type="entry name" value="beta and beta-prime subunits of DNA dependent RNA-polymerase"/>
    <property type="match status" value="1"/>
</dbReference>
<dbReference type="Gene3D" id="3.90.1800.10">
    <property type="entry name" value="RNA polymerase alpha subunit dimerisation domain"/>
    <property type="match status" value="1"/>
</dbReference>
<evidence type="ECO:0000313" key="9">
    <source>
        <dbReference type="EMBL" id="KRH92230.1"/>
    </source>
</evidence>
<name>A0A0R0LS03_9MICR</name>
<feature type="domain" description="DNA-directed RNA polymerase subunit 2 hybrid-binding" evidence="7">
    <location>
        <begin position="69"/>
        <end position="150"/>
    </location>
</feature>
<evidence type="ECO:0000256" key="2">
    <source>
        <dbReference type="ARBA" id="ARBA00012418"/>
    </source>
</evidence>
<organism evidence="9 10">
    <name type="scientific">Pseudoloma neurophilia</name>
    <dbReference type="NCBI Taxonomy" id="146866"/>
    <lineage>
        <taxon>Eukaryota</taxon>
        <taxon>Fungi</taxon>
        <taxon>Fungi incertae sedis</taxon>
        <taxon>Microsporidia</taxon>
        <taxon>Pseudoloma</taxon>
    </lineage>
</organism>
<keyword evidence="5" id="KW-0548">Nucleotidyltransferase</keyword>
<evidence type="ECO:0000256" key="1">
    <source>
        <dbReference type="ARBA" id="ARBA00006835"/>
    </source>
</evidence>
<dbReference type="InterPro" id="IPR007120">
    <property type="entry name" value="DNA-dir_RNAP_su2_dom"/>
</dbReference>
<evidence type="ECO:0000256" key="3">
    <source>
        <dbReference type="ARBA" id="ARBA00022478"/>
    </source>
</evidence>
<keyword evidence="10" id="KW-1185">Reference proteome</keyword>
<keyword evidence="4" id="KW-0808">Transferase</keyword>
<dbReference type="GO" id="GO:0032549">
    <property type="term" value="F:ribonucleoside binding"/>
    <property type="evidence" value="ECO:0007669"/>
    <property type="project" value="InterPro"/>
</dbReference>
<dbReference type="Pfam" id="PF00562">
    <property type="entry name" value="RNA_pol_Rpb2_6"/>
    <property type="match status" value="1"/>
</dbReference>
<dbReference type="Gene3D" id="2.40.270.10">
    <property type="entry name" value="DNA-directed RNA polymerase, subunit 2, domain 6"/>
    <property type="match status" value="1"/>
</dbReference>
<dbReference type="Pfam" id="PF04560">
    <property type="entry name" value="RNA_pol_Rpb2_7"/>
    <property type="match status" value="1"/>
</dbReference>
<keyword evidence="3" id="KW-0240">DNA-directed RNA polymerase</keyword>
<proteinExistence type="inferred from homology"/>
<comment type="caution">
    <text evidence="9">The sequence shown here is derived from an EMBL/GenBank/DDBJ whole genome shotgun (WGS) entry which is preliminary data.</text>
</comment>
<reference evidence="9 10" key="1">
    <citation type="submission" date="2015-07" db="EMBL/GenBank/DDBJ databases">
        <title>The genome of Pseudoloma neurophilia, a relevant intracellular parasite of the zebrafish.</title>
        <authorList>
            <person name="Ndikumana S."/>
            <person name="Pelin A."/>
            <person name="Sanders J."/>
            <person name="Corradi N."/>
        </authorList>
    </citation>
    <scope>NUCLEOTIDE SEQUENCE [LARGE SCALE GENOMIC DNA]</scope>
    <source>
        <strain evidence="9 10">MK1</strain>
    </source>
</reference>
<gene>
    <name evidence="9" type="ORF">M153_9540000980</name>
</gene>
<dbReference type="VEuPathDB" id="MicrosporidiaDB:M153_9540000980"/>
<dbReference type="GO" id="GO:0003677">
    <property type="term" value="F:DNA binding"/>
    <property type="evidence" value="ECO:0007669"/>
    <property type="project" value="InterPro"/>
</dbReference>
<dbReference type="GO" id="GO:0006351">
    <property type="term" value="P:DNA-templated transcription"/>
    <property type="evidence" value="ECO:0007669"/>
    <property type="project" value="InterPro"/>
</dbReference>
<comment type="similarity">
    <text evidence="1">Belongs to the RNA polymerase beta chain family.</text>
</comment>
<dbReference type="EMBL" id="LGUB01001096">
    <property type="protein sequence ID" value="KRH92230.1"/>
    <property type="molecule type" value="Genomic_DNA"/>
</dbReference>
<dbReference type="PANTHER" id="PTHR20856">
    <property type="entry name" value="DNA-DIRECTED RNA POLYMERASE I SUBUNIT 2"/>
    <property type="match status" value="1"/>
</dbReference>
<dbReference type="InterPro" id="IPR007641">
    <property type="entry name" value="RNA_pol_Rpb2_7"/>
</dbReference>
<evidence type="ECO:0000259" key="8">
    <source>
        <dbReference type="Pfam" id="PF04560"/>
    </source>
</evidence>
<dbReference type="InterPro" id="IPR015712">
    <property type="entry name" value="DNA-dir_RNA_pol_su2"/>
</dbReference>
<dbReference type="EC" id="2.7.7.6" evidence="2"/>
<evidence type="ECO:0000313" key="10">
    <source>
        <dbReference type="Proteomes" id="UP000051530"/>
    </source>
</evidence>
<dbReference type="Proteomes" id="UP000051530">
    <property type="component" value="Unassembled WGS sequence"/>
</dbReference>